<organism evidence="1 2">
    <name type="scientific">Belliella marina</name>
    <dbReference type="NCBI Taxonomy" id="1644146"/>
    <lineage>
        <taxon>Bacteria</taxon>
        <taxon>Pseudomonadati</taxon>
        <taxon>Bacteroidota</taxon>
        <taxon>Cytophagia</taxon>
        <taxon>Cytophagales</taxon>
        <taxon>Cyclobacteriaceae</taxon>
        <taxon>Belliella</taxon>
    </lineage>
</organism>
<dbReference type="EMBL" id="JBHUHR010000051">
    <property type="protein sequence ID" value="MFD2037679.1"/>
    <property type="molecule type" value="Genomic_DNA"/>
</dbReference>
<gene>
    <name evidence="1" type="ORF">ACFSKL_22990</name>
</gene>
<evidence type="ECO:0000313" key="2">
    <source>
        <dbReference type="Proteomes" id="UP001597361"/>
    </source>
</evidence>
<proteinExistence type="predicted"/>
<evidence type="ECO:0000313" key="1">
    <source>
        <dbReference type="EMBL" id="MFD2037679.1"/>
    </source>
</evidence>
<reference evidence="2" key="1">
    <citation type="journal article" date="2019" name="Int. J. Syst. Evol. Microbiol.">
        <title>The Global Catalogue of Microorganisms (GCM) 10K type strain sequencing project: providing services to taxonomists for standard genome sequencing and annotation.</title>
        <authorList>
            <consortium name="The Broad Institute Genomics Platform"/>
            <consortium name="The Broad Institute Genome Sequencing Center for Infectious Disease"/>
            <person name="Wu L."/>
            <person name="Ma J."/>
        </authorList>
    </citation>
    <scope>NUCLEOTIDE SEQUENCE [LARGE SCALE GENOMIC DNA]</scope>
    <source>
        <strain evidence="2">CGMCC 1.15180</strain>
    </source>
</reference>
<evidence type="ECO:0008006" key="3">
    <source>
        <dbReference type="Google" id="ProtNLM"/>
    </source>
</evidence>
<keyword evidence="2" id="KW-1185">Reference proteome</keyword>
<dbReference type="RefSeq" id="WP_376889752.1">
    <property type="nucleotide sequence ID" value="NZ_JBHUHR010000051.1"/>
</dbReference>
<comment type="caution">
    <text evidence="1">The sequence shown here is derived from an EMBL/GenBank/DDBJ whole genome shotgun (WGS) entry which is preliminary data.</text>
</comment>
<accession>A0ABW4VU06</accession>
<protein>
    <recommendedName>
        <fullName evidence="3">Lipoprotein</fullName>
    </recommendedName>
</protein>
<sequence>MNRLFFPILTLIALWSCTNDIDKNITTNLQVEANEIFRTSLALEESLIYPFYSFEAFQNAPIDTFPGCPDLTVNEILKTVTLDFSKKASCESQKIERIGKIILEFSNDEEQNETVTLRYEDYKINNAEIQGARTFTKEQGNFNIDRWTENFEELSIIDEFNSSTKISGEFVYNLTSSGDTLSTFTSMGSIEGRNITGRPLKMASTTQRQYSVDCISAGWVLPNSGIEVWEIFRNTNRSTAHTVSFSSEDNCESKARILLSDGRTIILEQ</sequence>
<dbReference type="Proteomes" id="UP001597361">
    <property type="component" value="Unassembled WGS sequence"/>
</dbReference>
<name>A0ABW4VU06_9BACT</name>